<organism evidence="1 2">
    <name type="scientific">Bagarius yarrelli</name>
    <name type="common">Goonch</name>
    <name type="synonym">Bagrus yarrelli</name>
    <dbReference type="NCBI Taxonomy" id="175774"/>
    <lineage>
        <taxon>Eukaryota</taxon>
        <taxon>Metazoa</taxon>
        <taxon>Chordata</taxon>
        <taxon>Craniata</taxon>
        <taxon>Vertebrata</taxon>
        <taxon>Euteleostomi</taxon>
        <taxon>Actinopterygii</taxon>
        <taxon>Neopterygii</taxon>
        <taxon>Teleostei</taxon>
        <taxon>Ostariophysi</taxon>
        <taxon>Siluriformes</taxon>
        <taxon>Sisoridae</taxon>
        <taxon>Sisorinae</taxon>
        <taxon>Bagarius</taxon>
    </lineage>
</organism>
<dbReference type="AlphaFoldDB" id="A0A556V2E5"/>
<evidence type="ECO:0000313" key="2">
    <source>
        <dbReference type="Proteomes" id="UP000319801"/>
    </source>
</evidence>
<gene>
    <name evidence="1" type="ORF">Baya_12234</name>
</gene>
<sequence>MKLQSLLGKNKLPRLHRNLFSFRRGLGSEPTEGKHIWLSFKLKCYHSADYKTTHYKMKSAAVSAWTSLWICIQLDWKVTGSLPKSPGEIICEMEILRQALGLDAKTL</sequence>
<proteinExistence type="predicted"/>
<keyword evidence="2" id="KW-1185">Reference proteome</keyword>
<name>A0A556V2E5_BAGYA</name>
<evidence type="ECO:0000313" key="1">
    <source>
        <dbReference type="EMBL" id="TSS23718.1"/>
    </source>
</evidence>
<accession>A0A556V2E5</accession>
<protein>
    <submittedName>
        <fullName evidence="1">Uncharacterized protein</fullName>
    </submittedName>
</protein>
<reference evidence="1 2" key="1">
    <citation type="journal article" date="2019" name="Genome Biol. Evol.">
        <title>Whole-Genome Sequencing of the Giant Devil Catfish, Bagarius yarrelli.</title>
        <authorList>
            <person name="Jiang W."/>
            <person name="Lv Y."/>
            <person name="Cheng L."/>
            <person name="Yang K."/>
            <person name="Chao B."/>
            <person name="Wang X."/>
            <person name="Li Y."/>
            <person name="Pan X."/>
            <person name="You X."/>
            <person name="Zhang Y."/>
            <person name="Yang J."/>
            <person name="Li J."/>
            <person name="Zhang X."/>
            <person name="Liu S."/>
            <person name="Sun C."/>
            <person name="Yang J."/>
            <person name="Shi Q."/>
        </authorList>
    </citation>
    <scope>NUCLEOTIDE SEQUENCE [LARGE SCALE GENOMIC DNA]</scope>
    <source>
        <strain evidence="1">JWS20170419001</strain>
        <tissue evidence="1">Muscle</tissue>
    </source>
</reference>
<dbReference type="EMBL" id="VCAZ01000100">
    <property type="protein sequence ID" value="TSS23718.1"/>
    <property type="molecule type" value="Genomic_DNA"/>
</dbReference>
<comment type="caution">
    <text evidence="1">The sequence shown here is derived from an EMBL/GenBank/DDBJ whole genome shotgun (WGS) entry which is preliminary data.</text>
</comment>
<dbReference type="Proteomes" id="UP000319801">
    <property type="component" value="Unassembled WGS sequence"/>
</dbReference>